<dbReference type="AlphaFoldDB" id="A0A2M8KJN4"/>
<dbReference type="EMBL" id="PFEA01000001">
    <property type="protein sequence ID" value="PJE60115.1"/>
    <property type="molecule type" value="Genomic_DNA"/>
</dbReference>
<feature type="domain" description="Glycosyl transferase family 1" evidence="1">
    <location>
        <begin position="2"/>
        <end position="144"/>
    </location>
</feature>
<comment type="caution">
    <text evidence="2">The sequence shown here is derived from an EMBL/GenBank/DDBJ whole genome shotgun (WGS) entry which is preliminary data.</text>
</comment>
<proteinExistence type="predicted"/>
<organism evidence="2 3">
    <name type="scientific">Candidatus Portnoybacteria bacterium CG10_big_fil_rev_8_21_14_0_10_44_7</name>
    <dbReference type="NCBI Taxonomy" id="1974816"/>
    <lineage>
        <taxon>Bacteria</taxon>
        <taxon>Candidatus Portnoyibacteriota</taxon>
    </lineage>
</organism>
<dbReference type="PANTHER" id="PTHR12526">
    <property type="entry name" value="GLYCOSYLTRANSFERASE"/>
    <property type="match status" value="1"/>
</dbReference>
<accession>A0A2M8KJN4</accession>
<evidence type="ECO:0000313" key="3">
    <source>
        <dbReference type="Proteomes" id="UP000231086"/>
    </source>
</evidence>
<dbReference type="PANTHER" id="PTHR12526:SF630">
    <property type="entry name" value="GLYCOSYLTRANSFERASE"/>
    <property type="match status" value="1"/>
</dbReference>
<dbReference type="InterPro" id="IPR001296">
    <property type="entry name" value="Glyco_trans_1"/>
</dbReference>
<name>A0A2M8KJN4_9BACT</name>
<keyword evidence="2" id="KW-0808">Transferase</keyword>
<dbReference type="Proteomes" id="UP000231086">
    <property type="component" value="Unassembled WGS sequence"/>
</dbReference>
<dbReference type="SUPFAM" id="SSF53756">
    <property type="entry name" value="UDP-Glycosyltransferase/glycogen phosphorylase"/>
    <property type="match status" value="1"/>
</dbReference>
<protein>
    <submittedName>
        <fullName evidence="2">Glycosyltransferase</fullName>
    </submittedName>
</protein>
<dbReference type="Pfam" id="PF00534">
    <property type="entry name" value="Glycos_transf_1"/>
    <property type="match status" value="1"/>
</dbReference>
<feature type="non-terminal residue" evidence="2">
    <location>
        <position position="1"/>
    </location>
</feature>
<evidence type="ECO:0000313" key="2">
    <source>
        <dbReference type="EMBL" id="PJE60115.1"/>
    </source>
</evidence>
<gene>
    <name evidence="2" type="ORF">COU85_00015</name>
</gene>
<dbReference type="GO" id="GO:0016740">
    <property type="term" value="F:transferase activity"/>
    <property type="evidence" value="ECO:0007669"/>
    <property type="project" value="UniProtKB-KW"/>
</dbReference>
<sequence length="166" mass="18123">AHFYPAKDLITLVRAAKIVVGSLPEARFVVVGDGREKARVTAEIKKLGLQKKVLLPGSIVPATPHIGAFDIFALSSRKEGSPWTILEAMAAGLPIVSTNVAGIPELIADQKNGFLVPPDRPDLLAEKIIYLLQRPAVAERFGAQNLTDIQKFTLPRMLAKFEKLYQ</sequence>
<evidence type="ECO:0000259" key="1">
    <source>
        <dbReference type="Pfam" id="PF00534"/>
    </source>
</evidence>
<reference evidence="3" key="1">
    <citation type="submission" date="2017-09" db="EMBL/GenBank/DDBJ databases">
        <title>Depth-based differentiation of microbial function through sediment-hosted aquifers and enrichment of novel symbionts in the deep terrestrial subsurface.</title>
        <authorList>
            <person name="Probst A.J."/>
            <person name="Ladd B."/>
            <person name="Jarett J.K."/>
            <person name="Geller-Mcgrath D.E."/>
            <person name="Sieber C.M.K."/>
            <person name="Emerson J.B."/>
            <person name="Anantharaman K."/>
            <person name="Thomas B.C."/>
            <person name="Malmstrom R."/>
            <person name="Stieglmeier M."/>
            <person name="Klingl A."/>
            <person name="Woyke T."/>
            <person name="Ryan C.M."/>
            <person name="Banfield J.F."/>
        </authorList>
    </citation>
    <scope>NUCLEOTIDE SEQUENCE [LARGE SCALE GENOMIC DNA]</scope>
</reference>
<dbReference type="Gene3D" id="3.40.50.2000">
    <property type="entry name" value="Glycogen Phosphorylase B"/>
    <property type="match status" value="2"/>
</dbReference>